<evidence type="ECO:0000313" key="2">
    <source>
        <dbReference type="Proteomes" id="UP000828390"/>
    </source>
</evidence>
<keyword evidence="2" id="KW-1185">Reference proteome</keyword>
<dbReference type="Proteomes" id="UP000828390">
    <property type="component" value="Unassembled WGS sequence"/>
</dbReference>
<gene>
    <name evidence="1" type="ORF">DPMN_169945</name>
</gene>
<dbReference type="AlphaFoldDB" id="A0A9D4DWG0"/>
<organism evidence="1 2">
    <name type="scientific">Dreissena polymorpha</name>
    <name type="common">Zebra mussel</name>
    <name type="synonym">Mytilus polymorpha</name>
    <dbReference type="NCBI Taxonomy" id="45954"/>
    <lineage>
        <taxon>Eukaryota</taxon>
        <taxon>Metazoa</taxon>
        <taxon>Spiralia</taxon>
        <taxon>Lophotrochozoa</taxon>
        <taxon>Mollusca</taxon>
        <taxon>Bivalvia</taxon>
        <taxon>Autobranchia</taxon>
        <taxon>Heteroconchia</taxon>
        <taxon>Euheterodonta</taxon>
        <taxon>Imparidentia</taxon>
        <taxon>Neoheterodontei</taxon>
        <taxon>Myida</taxon>
        <taxon>Dreissenoidea</taxon>
        <taxon>Dreissenidae</taxon>
        <taxon>Dreissena</taxon>
    </lineage>
</organism>
<protein>
    <submittedName>
        <fullName evidence="1">Uncharacterized protein</fullName>
    </submittedName>
</protein>
<accession>A0A9D4DWG0</accession>
<reference evidence="1" key="2">
    <citation type="submission" date="2020-11" db="EMBL/GenBank/DDBJ databases">
        <authorList>
            <person name="McCartney M.A."/>
            <person name="Auch B."/>
            <person name="Kono T."/>
            <person name="Mallez S."/>
            <person name="Becker A."/>
            <person name="Gohl D.M."/>
            <person name="Silverstein K.A.T."/>
            <person name="Koren S."/>
            <person name="Bechman K.B."/>
            <person name="Herman A."/>
            <person name="Abrahante J.E."/>
            <person name="Garbe J."/>
        </authorList>
    </citation>
    <scope>NUCLEOTIDE SEQUENCE</scope>
    <source>
        <strain evidence="1">Duluth1</strain>
        <tissue evidence="1">Whole animal</tissue>
    </source>
</reference>
<proteinExistence type="predicted"/>
<evidence type="ECO:0000313" key="1">
    <source>
        <dbReference type="EMBL" id="KAH3768728.1"/>
    </source>
</evidence>
<comment type="caution">
    <text evidence="1">The sequence shown here is derived from an EMBL/GenBank/DDBJ whole genome shotgun (WGS) entry which is preliminary data.</text>
</comment>
<dbReference type="EMBL" id="JAIWYP010000009">
    <property type="protein sequence ID" value="KAH3768728.1"/>
    <property type="molecule type" value="Genomic_DNA"/>
</dbReference>
<name>A0A9D4DWG0_DREPO</name>
<reference evidence="1" key="1">
    <citation type="journal article" date="2019" name="bioRxiv">
        <title>The Genome of the Zebra Mussel, Dreissena polymorpha: A Resource for Invasive Species Research.</title>
        <authorList>
            <person name="McCartney M.A."/>
            <person name="Auch B."/>
            <person name="Kono T."/>
            <person name="Mallez S."/>
            <person name="Zhang Y."/>
            <person name="Obille A."/>
            <person name="Becker A."/>
            <person name="Abrahante J.E."/>
            <person name="Garbe J."/>
            <person name="Badalamenti J.P."/>
            <person name="Herman A."/>
            <person name="Mangelson H."/>
            <person name="Liachko I."/>
            <person name="Sullivan S."/>
            <person name="Sone E.D."/>
            <person name="Koren S."/>
            <person name="Silverstein K.A.T."/>
            <person name="Beckman K.B."/>
            <person name="Gohl D.M."/>
        </authorList>
    </citation>
    <scope>NUCLEOTIDE SEQUENCE</scope>
    <source>
        <strain evidence="1">Duluth1</strain>
        <tissue evidence="1">Whole animal</tissue>
    </source>
</reference>
<sequence>MQLSDVRFYNSSTTLNLVQLSDVRFYNSSTTHWTWCSFLMSDSTTLLQHTGLGAAF</sequence>